<organism evidence="2 3">
    <name type="scientific">Puccinia sorghi</name>
    <dbReference type="NCBI Taxonomy" id="27349"/>
    <lineage>
        <taxon>Eukaryota</taxon>
        <taxon>Fungi</taxon>
        <taxon>Dikarya</taxon>
        <taxon>Basidiomycota</taxon>
        <taxon>Pucciniomycotina</taxon>
        <taxon>Pucciniomycetes</taxon>
        <taxon>Pucciniales</taxon>
        <taxon>Pucciniaceae</taxon>
        <taxon>Puccinia</taxon>
    </lineage>
</organism>
<dbReference type="OrthoDB" id="2504339at2759"/>
<feature type="domain" description="Tet-like 2OG-Fe(II) oxygenase" evidence="1">
    <location>
        <begin position="55"/>
        <end position="226"/>
    </location>
</feature>
<name>A0A0L6UNS4_9BASI</name>
<protein>
    <recommendedName>
        <fullName evidence="1">Tet-like 2OG-Fe(II) oxygenase domain-containing protein</fullName>
    </recommendedName>
</protein>
<keyword evidence="3" id="KW-1185">Reference proteome</keyword>
<evidence type="ECO:0000313" key="3">
    <source>
        <dbReference type="Proteomes" id="UP000037035"/>
    </source>
</evidence>
<dbReference type="VEuPathDB" id="FungiDB:VP01_4555g2"/>
<sequence>TPQSVGTESTRELNSAMEDVSSYQLLTSCLNVFRDLLDKTYIIAILEFTPFFQLTPSEKDDLNFISTFLHQTKPFISPGRWRNSYTEKQICGCYIKKIDLSQLFDFNSHYKKPSILGHIIGTLFKNLSRLPFQDNQDIMKKYNITSLADLSYGQIPEDSTSSPHIFTNNVLFNPPHKYKDDISQYAFVLWLATCSSFGSLFGIEFNQKHGILKMIWQANKYTHCTTLL</sequence>
<reference evidence="2 3" key="1">
    <citation type="submission" date="2015-08" db="EMBL/GenBank/DDBJ databases">
        <title>Next Generation Sequencing and Analysis of the Genome of Puccinia sorghi L Schw, the Causal Agent of Maize Common Rust.</title>
        <authorList>
            <person name="Rochi L."/>
            <person name="Burguener G."/>
            <person name="Darino M."/>
            <person name="Turjanski A."/>
            <person name="Kreff E."/>
            <person name="Dieguez M.J."/>
            <person name="Sacco F."/>
        </authorList>
    </citation>
    <scope>NUCLEOTIDE SEQUENCE [LARGE SCALE GENOMIC DNA]</scope>
    <source>
        <strain evidence="2 3">RO10H11247</strain>
    </source>
</reference>
<evidence type="ECO:0000259" key="1">
    <source>
        <dbReference type="Pfam" id="PF20515"/>
    </source>
</evidence>
<feature type="non-terminal residue" evidence="2">
    <location>
        <position position="1"/>
    </location>
</feature>
<dbReference type="EMBL" id="LAVV01009674">
    <property type="protein sequence ID" value="KNZ50186.1"/>
    <property type="molecule type" value="Genomic_DNA"/>
</dbReference>
<dbReference type="Pfam" id="PF20515">
    <property type="entry name" value="2OG-FeII_Oxy_6"/>
    <property type="match status" value="1"/>
</dbReference>
<dbReference type="Proteomes" id="UP000037035">
    <property type="component" value="Unassembled WGS sequence"/>
</dbReference>
<dbReference type="InterPro" id="IPR046798">
    <property type="entry name" value="2OG-FeII_Oxy_6"/>
</dbReference>
<gene>
    <name evidence="2" type="ORF">VP01_4555g2</name>
</gene>
<dbReference type="AlphaFoldDB" id="A0A0L6UNS4"/>
<accession>A0A0L6UNS4</accession>
<evidence type="ECO:0000313" key="2">
    <source>
        <dbReference type="EMBL" id="KNZ50186.1"/>
    </source>
</evidence>
<comment type="caution">
    <text evidence="2">The sequence shown here is derived from an EMBL/GenBank/DDBJ whole genome shotgun (WGS) entry which is preliminary data.</text>
</comment>
<proteinExistence type="predicted"/>